<protein>
    <submittedName>
        <fullName evidence="5">Lrp/AsnC family transcriptional regulator</fullName>
    </submittedName>
</protein>
<dbReference type="InterPro" id="IPR019888">
    <property type="entry name" value="Tscrpt_reg_AsnC-like"/>
</dbReference>
<dbReference type="GO" id="GO:0043200">
    <property type="term" value="P:response to amino acid"/>
    <property type="evidence" value="ECO:0007669"/>
    <property type="project" value="TreeGrafter"/>
</dbReference>
<gene>
    <name evidence="5" type="ORF">OdinLCB4_000140</name>
</gene>
<feature type="domain" description="HTH asnC-type" evidence="4">
    <location>
        <begin position="163"/>
        <end position="223"/>
    </location>
</feature>
<dbReference type="GO" id="GO:0043565">
    <property type="term" value="F:sequence-specific DNA binding"/>
    <property type="evidence" value="ECO:0007669"/>
    <property type="project" value="InterPro"/>
</dbReference>
<dbReference type="Pfam" id="PF13412">
    <property type="entry name" value="HTH_24"/>
    <property type="match status" value="2"/>
</dbReference>
<dbReference type="Gene3D" id="1.10.10.10">
    <property type="entry name" value="Winged helix-like DNA-binding domain superfamily/Winged helix DNA-binding domain"/>
    <property type="match status" value="2"/>
</dbReference>
<dbReference type="Proteomes" id="UP000186851">
    <property type="component" value="Chromosome"/>
</dbReference>
<accession>A0AAF0D2A9</accession>
<reference evidence="5" key="1">
    <citation type="journal article" date="2017" name="Nature">
        <title>Asgard archaea illuminate the origin of eukaryotic cellular complexity.</title>
        <authorList>
            <person name="Zaremba-Niedzwiedzka K."/>
            <person name="Caceres E.F."/>
            <person name="Saw J.H."/>
            <person name="Backstrom D."/>
            <person name="Juzokaite L."/>
            <person name="Vancaester E."/>
            <person name="Seitz K.W."/>
            <person name="Anantharaman K."/>
            <person name="Starnawski P."/>
            <person name="Kjeldsen K.U."/>
            <person name="Scott M.B."/>
            <person name="Nunoura T."/>
            <person name="Banfield J.F."/>
            <person name="Schramm A."/>
            <person name="Baker B.J."/>
            <person name="Spang A."/>
            <person name="Ettema T.J.G."/>
        </authorList>
    </citation>
    <scope>NUCLEOTIDE SEQUENCE</scope>
    <source>
        <strain evidence="5">LCB_4</strain>
    </source>
</reference>
<evidence type="ECO:0000259" key="4">
    <source>
        <dbReference type="PROSITE" id="PS50956"/>
    </source>
</evidence>
<evidence type="ECO:0000256" key="2">
    <source>
        <dbReference type="ARBA" id="ARBA00023125"/>
    </source>
</evidence>
<dbReference type="SUPFAM" id="SSF46785">
    <property type="entry name" value="Winged helix' DNA-binding domain"/>
    <property type="match status" value="2"/>
</dbReference>
<dbReference type="PRINTS" id="PR00033">
    <property type="entry name" value="HTHASNC"/>
</dbReference>
<reference evidence="5" key="2">
    <citation type="journal article" date="2022" name="Nat. Microbiol.">
        <title>A closed Candidatus Odinarchaeum chromosome exposes Asgard archaeal viruses.</title>
        <authorList>
            <person name="Tamarit D."/>
            <person name="Caceres E.F."/>
            <person name="Krupovic M."/>
            <person name="Nijland R."/>
            <person name="Eme L."/>
            <person name="Robinson N.P."/>
            <person name="Ettema T.J.G."/>
        </authorList>
    </citation>
    <scope>NUCLEOTIDE SEQUENCE</scope>
    <source>
        <strain evidence="5">LCB_4</strain>
    </source>
</reference>
<dbReference type="PROSITE" id="PS50956">
    <property type="entry name" value="HTH_ASNC_2"/>
    <property type="match status" value="1"/>
</dbReference>
<organism evidence="5 6">
    <name type="scientific">Odinarchaeota yellowstonii (strain LCB_4)</name>
    <dbReference type="NCBI Taxonomy" id="1841599"/>
    <lineage>
        <taxon>Archaea</taxon>
        <taxon>Promethearchaeati</taxon>
        <taxon>Candidatus Odinarchaeota</taxon>
        <taxon>Candidatus Odinarchaeia</taxon>
        <taxon>Candidatus Odinarchaeales</taxon>
        <taxon>Candidatus Odinarchaeaceae</taxon>
        <taxon>Candidatus Odinarchaeum</taxon>
    </lineage>
</organism>
<evidence type="ECO:0000313" key="6">
    <source>
        <dbReference type="Proteomes" id="UP000186851"/>
    </source>
</evidence>
<dbReference type="GO" id="GO:0005829">
    <property type="term" value="C:cytosol"/>
    <property type="evidence" value="ECO:0007669"/>
    <property type="project" value="TreeGrafter"/>
</dbReference>
<name>A0AAF0D2A9_ODILC</name>
<proteinExistence type="predicted"/>
<dbReference type="AlphaFoldDB" id="A0AAF0D2A9"/>
<keyword evidence="1" id="KW-0805">Transcription regulation</keyword>
<evidence type="ECO:0000256" key="3">
    <source>
        <dbReference type="ARBA" id="ARBA00023163"/>
    </source>
</evidence>
<dbReference type="EMBL" id="CP091871">
    <property type="protein sequence ID" value="WEU40380.1"/>
    <property type="molecule type" value="Genomic_DNA"/>
</dbReference>
<dbReference type="PANTHER" id="PTHR30154">
    <property type="entry name" value="LEUCINE-RESPONSIVE REGULATORY PROTEIN"/>
    <property type="match status" value="1"/>
</dbReference>
<dbReference type="PANTHER" id="PTHR30154:SF34">
    <property type="entry name" value="TRANSCRIPTIONAL REGULATOR AZLB"/>
    <property type="match status" value="1"/>
</dbReference>
<evidence type="ECO:0000313" key="5">
    <source>
        <dbReference type="EMBL" id="WEU40380.1"/>
    </source>
</evidence>
<sequence>MLKTSFHSIIETTIKDYFDKKNVWSEFLEPPVIFNMDQANLAREIFRRYVSKIIPETIIEDLEYLLLYKLSDKSLREKLLKEWCDKKNSDVEDATKITYEFDDGSCYRSVYDLILYDKITNGLFLPTILENLKKLEKYNYTLNLKDACHYIRLHSLLTYTLELDSTDIKIIELLSKDPLISNNEAASRLGLSRNTFANRLLRLQKRGCIFFNGRINLEKLGLKILTIMTDQQLPKLPYMRIVQELRGGSTVYLYSFNVPEGFLVEFIDLIKPYIRNAEYWIDEGPGRHSLSIRNSYDTVNKRWAFNWENWALWVRKVLAESWHTLYVSGDVEESILEEKSGSVKLDYDILDLELLNQLSYDFKQPIRDISLKLGVSPTTIYDRKTRLISSGVIKPTLFVENIGLDEHVFIKIKGSEKIINSVESGLLDLPSVYIFRVRNLRGEKALNAYLFLPKGSLVMVDYTLKNYLEDIGEEVDFKLFYRLKQNYLSQGLPFTFENGYLYKEDFKKWVFPQKTIIKIFKGGS</sequence>
<keyword evidence="3" id="KW-0804">Transcription</keyword>
<dbReference type="InterPro" id="IPR036388">
    <property type="entry name" value="WH-like_DNA-bd_sf"/>
</dbReference>
<dbReference type="InterPro" id="IPR000485">
    <property type="entry name" value="AsnC-type_HTH_dom"/>
</dbReference>
<keyword evidence="2" id="KW-0238">DNA-binding</keyword>
<dbReference type="InterPro" id="IPR036390">
    <property type="entry name" value="WH_DNA-bd_sf"/>
</dbReference>
<evidence type="ECO:0000256" key="1">
    <source>
        <dbReference type="ARBA" id="ARBA00023015"/>
    </source>
</evidence>
<dbReference type="KEGG" id="oyw:OdinLCB4_000140"/>
<dbReference type="SMART" id="SM00344">
    <property type="entry name" value="HTH_ASNC"/>
    <property type="match status" value="1"/>
</dbReference>